<accession>A0A3M7RZX4</accession>
<comment type="caution">
    <text evidence="1">The sequence shown here is derived from an EMBL/GenBank/DDBJ whole genome shotgun (WGS) entry which is preliminary data.</text>
</comment>
<evidence type="ECO:0000313" key="1">
    <source>
        <dbReference type="EMBL" id="RNA28960.1"/>
    </source>
</evidence>
<evidence type="ECO:0000313" key="2">
    <source>
        <dbReference type="Proteomes" id="UP000276133"/>
    </source>
</evidence>
<proteinExistence type="predicted"/>
<reference evidence="1 2" key="1">
    <citation type="journal article" date="2018" name="Sci. Rep.">
        <title>Genomic signatures of local adaptation to the degree of environmental predictability in rotifers.</title>
        <authorList>
            <person name="Franch-Gras L."/>
            <person name="Hahn C."/>
            <person name="Garcia-Roger E.M."/>
            <person name="Carmona M.J."/>
            <person name="Serra M."/>
            <person name="Gomez A."/>
        </authorList>
    </citation>
    <scope>NUCLEOTIDE SEQUENCE [LARGE SCALE GENOMIC DNA]</scope>
    <source>
        <strain evidence="1">HYR1</strain>
    </source>
</reference>
<dbReference type="Proteomes" id="UP000276133">
    <property type="component" value="Unassembled WGS sequence"/>
</dbReference>
<feature type="non-terminal residue" evidence="1">
    <location>
        <position position="1"/>
    </location>
</feature>
<gene>
    <name evidence="1" type="ORF">BpHYR1_025760</name>
</gene>
<dbReference type="STRING" id="10195.A0A3M7RZX4"/>
<name>A0A3M7RZX4_BRAPC</name>
<protein>
    <submittedName>
        <fullName evidence="1">Craniofacial development 2-like</fullName>
    </submittedName>
</protein>
<keyword evidence="2" id="KW-1185">Reference proteome</keyword>
<sequence>PFFTSLFFIPYDASNFSRIRLAIKLKLSKAYQRNTEKKYDVGRLADPKRKTEYSTKLRKSLQKLEQDESDIQRRWSEIREAYCKTAEEVLGFIKHHRKRWISDETWALIAERGEIKAKMLQAKSNT</sequence>
<organism evidence="1 2">
    <name type="scientific">Brachionus plicatilis</name>
    <name type="common">Marine rotifer</name>
    <name type="synonym">Brachionus muelleri</name>
    <dbReference type="NCBI Taxonomy" id="10195"/>
    <lineage>
        <taxon>Eukaryota</taxon>
        <taxon>Metazoa</taxon>
        <taxon>Spiralia</taxon>
        <taxon>Gnathifera</taxon>
        <taxon>Rotifera</taxon>
        <taxon>Eurotatoria</taxon>
        <taxon>Monogononta</taxon>
        <taxon>Pseudotrocha</taxon>
        <taxon>Ploima</taxon>
        <taxon>Brachionidae</taxon>
        <taxon>Brachionus</taxon>
    </lineage>
</organism>
<dbReference type="EMBL" id="REGN01002303">
    <property type="protein sequence ID" value="RNA28960.1"/>
    <property type="molecule type" value="Genomic_DNA"/>
</dbReference>
<dbReference type="AlphaFoldDB" id="A0A3M7RZX4"/>